<dbReference type="InterPro" id="IPR016181">
    <property type="entry name" value="Acyl_CoA_acyltransferase"/>
</dbReference>
<comment type="caution">
    <text evidence="2">The sequence shown here is derived from an EMBL/GenBank/DDBJ whole genome shotgun (WGS) entry which is preliminary data.</text>
</comment>
<gene>
    <name evidence="2" type="ORF">ICN82_11125</name>
</gene>
<dbReference type="PANTHER" id="PTHR36174">
    <property type="entry name" value="LIPID II:GLYCINE GLYCYLTRANSFERASE"/>
    <property type="match status" value="1"/>
</dbReference>
<dbReference type="SUPFAM" id="SSF55729">
    <property type="entry name" value="Acyl-CoA N-acyltransferases (Nat)"/>
    <property type="match status" value="1"/>
</dbReference>
<protein>
    <submittedName>
        <fullName evidence="2">GNAT family N-acetyltransferase</fullName>
    </submittedName>
</protein>
<reference evidence="2" key="1">
    <citation type="submission" date="2020-09" db="EMBL/GenBank/DDBJ databases">
        <title>A novel bacterium of genus Mangrovicoccus, isolated from South China Sea.</title>
        <authorList>
            <person name="Huang H."/>
            <person name="Mo K."/>
            <person name="Hu Y."/>
        </authorList>
    </citation>
    <scope>NUCLEOTIDE SEQUENCE</scope>
    <source>
        <strain evidence="2">HB182678</strain>
    </source>
</reference>
<dbReference type="Proteomes" id="UP000609121">
    <property type="component" value="Unassembled WGS sequence"/>
</dbReference>
<evidence type="ECO:0000313" key="3">
    <source>
        <dbReference type="Proteomes" id="UP000609121"/>
    </source>
</evidence>
<dbReference type="Pfam" id="PF13480">
    <property type="entry name" value="Acetyltransf_6"/>
    <property type="match status" value="1"/>
</dbReference>
<evidence type="ECO:0000313" key="2">
    <source>
        <dbReference type="EMBL" id="MBE3638757.1"/>
    </source>
</evidence>
<name>A0A8J7CXD3_9RHOB</name>
<proteinExistence type="predicted"/>
<dbReference type="PANTHER" id="PTHR36174:SF1">
    <property type="entry name" value="LIPID II:GLYCINE GLYCYLTRANSFERASE"/>
    <property type="match status" value="1"/>
</dbReference>
<dbReference type="EMBL" id="JACVXA010000031">
    <property type="protein sequence ID" value="MBE3638757.1"/>
    <property type="molecule type" value="Genomic_DNA"/>
</dbReference>
<sequence length="326" mass="34952">MSWHPIRPPAATGAVPLQQHPRYGRACMQLGSRVAWYGLGPAGAPRARAQVLIRRWPLFGDFALVARGPVWTAPAGPREAAEACADLAAQLRRRCRGVILTPDPVAGTDPLEGSGLLKMVTGGVQARLDLTGSAAARMARQHGKWRNRLRRAQEAGLEITHGPLPADPDHWLLRREALQARSRGYRRLPHAFALAWRRQNGAASARVFTASYGGMPVAGMLFLLHGAAASYHIGWSGPLGRRTGAHALLLWEASTWLARRGHDWAELGALDTLSAPGLARFKLGSGARPVAVGASWMTAPGTAPVARLFGARRPPQRGDDSAPDPA</sequence>
<dbReference type="RefSeq" id="WP_193182688.1">
    <property type="nucleotide sequence ID" value="NZ_JACVXA010000031.1"/>
</dbReference>
<feature type="domain" description="BioF2-like acetyltransferase" evidence="1">
    <location>
        <begin position="144"/>
        <end position="269"/>
    </location>
</feature>
<accession>A0A8J7CXD3</accession>
<dbReference type="AlphaFoldDB" id="A0A8J7CXD3"/>
<dbReference type="InterPro" id="IPR038740">
    <property type="entry name" value="BioF2-like_GNAT_dom"/>
</dbReference>
<keyword evidence="3" id="KW-1185">Reference proteome</keyword>
<evidence type="ECO:0000259" key="1">
    <source>
        <dbReference type="Pfam" id="PF13480"/>
    </source>
</evidence>
<dbReference type="Gene3D" id="3.40.630.30">
    <property type="match status" value="1"/>
</dbReference>
<dbReference type="InterPro" id="IPR050644">
    <property type="entry name" value="PG_Glycine_Bridge_Synth"/>
</dbReference>
<organism evidence="2 3">
    <name type="scientific">Mangrovicoccus algicola</name>
    <dbReference type="NCBI Taxonomy" id="2771008"/>
    <lineage>
        <taxon>Bacteria</taxon>
        <taxon>Pseudomonadati</taxon>
        <taxon>Pseudomonadota</taxon>
        <taxon>Alphaproteobacteria</taxon>
        <taxon>Rhodobacterales</taxon>
        <taxon>Paracoccaceae</taxon>
        <taxon>Mangrovicoccus</taxon>
    </lineage>
</organism>